<keyword evidence="3" id="KW-1185">Reference proteome</keyword>
<gene>
    <name evidence="2" type="ORF">GBA65_11370</name>
</gene>
<feature type="domain" description="Carboxymuconolactone decarboxylase-like" evidence="1">
    <location>
        <begin position="17"/>
        <end position="100"/>
    </location>
</feature>
<dbReference type="KEGG" id="rmar:GBA65_11370"/>
<proteinExistence type="predicted"/>
<dbReference type="PANTHER" id="PTHR33930">
    <property type="entry name" value="ALKYL HYDROPEROXIDE REDUCTASE AHPD"/>
    <property type="match status" value="1"/>
</dbReference>
<name>A0A6G8PXR3_9ACTN</name>
<evidence type="ECO:0000313" key="3">
    <source>
        <dbReference type="Proteomes" id="UP000502706"/>
    </source>
</evidence>
<dbReference type="AlphaFoldDB" id="A0A6G8PXR3"/>
<sequence length="107" mass="11463">MTDYLPGIYKQFEKRYPGVKEAFDALGAAEHEAGPLGEKERRLVKLGVAVGAESEGGVRSHVRKLLGVGASEEEILHAIVLSLTTIGFPATNAALSWAEDVLAEETK</sequence>
<dbReference type="Proteomes" id="UP000502706">
    <property type="component" value="Chromosome"/>
</dbReference>
<dbReference type="SUPFAM" id="SSF69118">
    <property type="entry name" value="AhpD-like"/>
    <property type="match status" value="1"/>
</dbReference>
<dbReference type="InterPro" id="IPR029032">
    <property type="entry name" value="AhpD-like"/>
</dbReference>
<reference evidence="2 3" key="1">
    <citation type="submission" date="2019-10" db="EMBL/GenBank/DDBJ databases">
        <title>Rubrobacter sp nov SCSIO 52915 isolated from a deep-sea sediment in the South China Sea.</title>
        <authorList>
            <person name="Chen R.W."/>
        </authorList>
    </citation>
    <scope>NUCLEOTIDE SEQUENCE [LARGE SCALE GENOMIC DNA]</scope>
    <source>
        <strain evidence="2 3">SCSIO 52915</strain>
    </source>
</reference>
<dbReference type="PANTHER" id="PTHR33930:SF2">
    <property type="entry name" value="BLR3452 PROTEIN"/>
    <property type="match status" value="1"/>
</dbReference>
<dbReference type="GO" id="GO:0051920">
    <property type="term" value="F:peroxiredoxin activity"/>
    <property type="evidence" value="ECO:0007669"/>
    <property type="project" value="InterPro"/>
</dbReference>
<organism evidence="2 3">
    <name type="scientific">Rubrobacter marinus</name>
    <dbReference type="NCBI Taxonomy" id="2653852"/>
    <lineage>
        <taxon>Bacteria</taxon>
        <taxon>Bacillati</taxon>
        <taxon>Actinomycetota</taxon>
        <taxon>Rubrobacteria</taxon>
        <taxon>Rubrobacterales</taxon>
        <taxon>Rubrobacteraceae</taxon>
        <taxon>Rubrobacter</taxon>
    </lineage>
</organism>
<accession>A0A6G8PXR3</accession>
<dbReference type="Pfam" id="PF02627">
    <property type="entry name" value="CMD"/>
    <property type="match status" value="1"/>
</dbReference>
<dbReference type="RefSeq" id="WP_166396686.1">
    <property type="nucleotide sequence ID" value="NZ_CP045121.1"/>
</dbReference>
<evidence type="ECO:0000259" key="1">
    <source>
        <dbReference type="Pfam" id="PF02627"/>
    </source>
</evidence>
<dbReference type="EMBL" id="CP045121">
    <property type="protein sequence ID" value="QIN79024.1"/>
    <property type="molecule type" value="Genomic_DNA"/>
</dbReference>
<protein>
    <submittedName>
        <fullName evidence="2">Carboxymuconolactone decarboxylase family protein</fullName>
    </submittedName>
</protein>
<evidence type="ECO:0000313" key="2">
    <source>
        <dbReference type="EMBL" id="QIN79024.1"/>
    </source>
</evidence>
<dbReference type="InterPro" id="IPR003779">
    <property type="entry name" value="CMD-like"/>
</dbReference>
<dbReference type="Gene3D" id="1.20.1290.10">
    <property type="entry name" value="AhpD-like"/>
    <property type="match status" value="1"/>
</dbReference>